<gene>
    <name evidence="2" type="ORF">RS130_12420</name>
</gene>
<protein>
    <submittedName>
        <fullName evidence="2">DUF1801 domain-containing protein</fullName>
    </submittedName>
</protein>
<evidence type="ECO:0000313" key="3">
    <source>
        <dbReference type="Proteomes" id="UP001247805"/>
    </source>
</evidence>
<name>A0ABU3SXB6_9ALTE</name>
<dbReference type="Proteomes" id="UP001247805">
    <property type="component" value="Unassembled WGS sequence"/>
</dbReference>
<keyword evidence="3" id="KW-1185">Reference proteome</keyword>
<reference evidence="2 3" key="1">
    <citation type="submission" date="2023-10" db="EMBL/GenBank/DDBJ databases">
        <title>Glaciecola aquimarina strain GGW-M5 nov., isolated from a coastal seawater.</title>
        <authorList>
            <person name="Bayburt H."/>
            <person name="Kim J.M."/>
            <person name="Choi B.J."/>
            <person name="Jeon C.O."/>
        </authorList>
    </citation>
    <scope>NUCLEOTIDE SEQUENCE [LARGE SCALE GENOMIC DNA]</scope>
    <source>
        <strain evidence="2 3">KCTC 32108</strain>
    </source>
</reference>
<evidence type="ECO:0000259" key="1">
    <source>
        <dbReference type="Pfam" id="PF08818"/>
    </source>
</evidence>
<proteinExistence type="predicted"/>
<dbReference type="EMBL" id="JAWDIO010000002">
    <property type="protein sequence ID" value="MDU0354617.1"/>
    <property type="molecule type" value="Genomic_DNA"/>
</dbReference>
<evidence type="ECO:0000313" key="2">
    <source>
        <dbReference type="EMBL" id="MDU0354617.1"/>
    </source>
</evidence>
<dbReference type="RefSeq" id="WP_316026203.1">
    <property type="nucleotide sequence ID" value="NZ_JAWDIO010000002.1"/>
</dbReference>
<dbReference type="Gene3D" id="3.90.1150.200">
    <property type="match status" value="1"/>
</dbReference>
<comment type="caution">
    <text evidence="2">The sequence shown here is derived from an EMBL/GenBank/DDBJ whole genome shotgun (WGS) entry which is preliminary data.</text>
</comment>
<dbReference type="InterPro" id="IPR014922">
    <property type="entry name" value="YdhG-like"/>
</dbReference>
<organism evidence="2 3">
    <name type="scientific">Paraglaciecola aquimarina</name>
    <dbReference type="NCBI Taxonomy" id="1235557"/>
    <lineage>
        <taxon>Bacteria</taxon>
        <taxon>Pseudomonadati</taxon>
        <taxon>Pseudomonadota</taxon>
        <taxon>Gammaproteobacteria</taxon>
        <taxon>Alteromonadales</taxon>
        <taxon>Alteromonadaceae</taxon>
        <taxon>Paraglaciecola</taxon>
    </lineage>
</organism>
<dbReference type="SUPFAM" id="SSF159888">
    <property type="entry name" value="YdhG-like"/>
    <property type="match status" value="1"/>
</dbReference>
<accession>A0ABU3SXB6</accession>
<feature type="domain" description="YdhG-like" evidence="1">
    <location>
        <begin position="20"/>
        <end position="113"/>
    </location>
</feature>
<dbReference type="Pfam" id="PF08818">
    <property type="entry name" value="DUF1801"/>
    <property type="match status" value="1"/>
</dbReference>
<sequence length="125" mass="14177">MQYDVKDPIDYLNTIQADWRKAKLLAVRALIFSQMPQIVEDIHYKMLSYSLSNKVVFHLNAQKHHVALYAGDIQKIDPNGIMLTGLNTGKGCIRLNKSIEIEQTLLFRFIKKAADLSLEGVDLGC</sequence>